<keyword evidence="2" id="KW-1185">Reference proteome</keyword>
<accession>A0AAU9LKD1</accession>
<dbReference type="Proteomes" id="UP001157418">
    <property type="component" value="Unassembled WGS sequence"/>
</dbReference>
<organism evidence="1 2">
    <name type="scientific">Lactuca virosa</name>
    <dbReference type="NCBI Taxonomy" id="75947"/>
    <lineage>
        <taxon>Eukaryota</taxon>
        <taxon>Viridiplantae</taxon>
        <taxon>Streptophyta</taxon>
        <taxon>Embryophyta</taxon>
        <taxon>Tracheophyta</taxon>
        <taxon>Spermatophyta</taxon>
        <taxon>Magnoliopsida</taxon>
        <taxon>eudicotyledons</taxon>
        <taxon>Gunneridae</taxon>
        <taxon>Pentapetalae</taxon>
        <taxon>asterids</taxon>
        <taxon>campanulids</taxon>
        <taxon>Asterales</taxon>
        <taxon>Asteraceae</taxon>
        <taxon>Cichorioideae</taxon>
        <taxon>Cichorieae</taxon>
        <taxon>Lactucinae</taxon>
        <taxon>Lactuca</taxon>
    </lineage>
</organism>
<dbReference type="AlphaFoldDB" id="A0AAU9LKD1"/>
<protein>
    <submittedName>
        <fullName evidence="1">Uncharacterized protein</fullName>
    </submittedName>
</protein>
<evidence type="ECO:0000313" key="2">
    <source>
        <dbReference type="Proteomes" id="UP001157418"/>
    </source>
</evidence>
<reference evidence="1 2" key="1">
    <citation type="submission" date="2022-01" db="EMBL/GenBank/DDBJ databases">
        <authorList>
            <person name="Xiong W."/>
            <person name="Schranz E."/>
        </authorList>
    </citation>
    <scope>NUCLEOTIDE SEQUENCE [LARGE SCALE GENOMIC DNA]</scope>
</reference>
<evidence type="ECO:0000313" key="1">
    <source>
        <dbReference type="EMBL" id="CAH1416423.1"/>
    </source>
</evidence>
<proteinExistence type="predicted"/>
<sequence length="138" mass="15940">MFGKLGLKESIVESHHQFVQATLKQNCWRHLHWGFEESTSEELFLDRSWNKPSFWIFKYDFDHLYDLQKWNHPGNTCDNSSAGEGKNVQRATELCSSKFHGGFKPIVAQMVSSYDKLLHCFASCSLYIGSLATIKRGF</sequence>
<dbReference type="EMBL" id="CAKMRJ010000002">
    <property type="protein sequence ID" value="CAH1416423.1"/>
    <property type="molecule type" value="Genomic_DNA"/>
</dbReference>
<gene>
    <name evidence="1" type="ORF">LVIROSA_LOCUS4187</name>
</gene>
<comment type="caution">
    <text evidence="1">The sequence shown here is derived from an EMBL/GenBank/DDBJ whole genome shotgun (WGS) entry which is preliminary data.</text>
</comment>
<name>A0AAU9LKD1_9ASTR</name>